<proteinExistence type="predicted"/>
<gene>
    <name evidence="1" type="ORF">BpHYR1_031717</name>
</gene>
<sequence length="88" mass="10403">MKIKILKNLINFSMIIKKFLSQTSPPQVIPRMISQGQKFTKYYRALHPDILKSNCRNLFAICSKKTKTKLFILFLHQFDIVKCTRHDC</sequence>
<organism evidence="1 2">
    <name type="scientific">Brachionus plicatilis</name>
    <name type="common">Marine rotifer</name>
    <name type="synonym">Brachionus muelleri</name>
    <dbReference type="NCBI Taxonomy" id="10195"/>
    <lineage>
        <taxon>Eukaryota</taxon>
        <taxon>Metazoa</taxon>
        <taxon>Spiralia</taxon>
        <taxon>Gnathifera</taxon>
        <taxon>Rotifera</taxon>
        <taxon>Eurotatoria</taxon>
        <taxon>Monogononta</taxon>
        <taxon>Pseudotrocha</taxon>
        <taxon>Ploima</taxon>
        <taxon>Brachionidae</taxon>
        <taxon>Brachionus</taxon>
    </lineage>
</organism>
<dbReference type="AlphaFoldDB" id="A0A3M7PCK6"/>
<accession>A0A3M7PCK6</accession>
<dbReference type="EMBL" id="REGN01012144">
    <property type="protein sequence ID" value="RMZ96500.1"/>
    <property type="molecule type" value="Genomic_DNA"/>
</dbReference>
<evidence type="ECO:0000313" key="1">
    <source>
        <dbReference type="EMBL" id="RMZ96500.1"/>
    </source>
</evidence>
<comment type="caution">
    <text evidence="1">The sequence shown here is derived from an EMBL/GenBank/DDBJ whole genome shotgun (WGS) entry which is preliminary data.</text>
</comment>
<protein>
    <submittedName>
        <fullName evidence="1">Uncharacterized protein</fullName>
    </submittedName>
</protein>
<reference evidence="1 2" key="1">
    <citation type="journal article" date="2018" name="Sci. Rep.">
        <title>Genomic signatures of local adaptation to the degree of environmental predictability in rotifers.</title>
        <authorList>
            <person name="Franch-Gras L."/>
            <person name="Hahn C."/>
            <person name="Garcia-Roger E.M."/>
            <person name="Carmona M.J."/>
            <person name="Serra M."/>
            <person name="Gomez A."/>
        </authorList>
    </citation>
    <scope>NUCLEOTIDE SEQUENCE [LARGE SCALE GENOMIC DNA]</scope>
    <source>
        <strain evidence="1">HYR1</strain>
    </source>
</reference>
<keyword evidence="2" id="KW-1185">Reference proteome</keyword>
<name>A0A3M7PCK6_BRAPC</name>
<dbReference type="Proteomes" id="UP000276133">
    <property type="component" value="Unassembled WGS sequence"/>
</dbReference>
<evidence type="ECO:0000313" key="2">
    <source>
        <dbReference type="Proteomes" id="UP000276133"/>
    </source>
</evidence>